<proteinExistence type="predicted"/>
<dbReference type="EMBL" id="WIXP02000002">
    <property type="protein sequence ID" value="KAF6215032.1"/>
    <property type="molecule type" value="Genomic_DNA"/>
</dbReference>
<protein>
    <recommendedName>
        <fullName evidence="1">Chitin-binding type-2 domain-containing protein</fullName>
    </recommendedName>
</protein>
<gene>
    <name evidence="2" type="ORF">GE061_009781</name>
</gene>
<organism evidence="2 3">
    <name type="scientific">Apolygus lucorum</name>
    <name type="common">Small green plant bug</name>
    <name type="synonym">Lygocoris lucorum</name>
    <dbReference type="NCBI Taxonomy" id="248454"/>
    <lineage>
        <taxon>Eukaryota</taxon>
        <taxon>Metazoa</taxon>
        <taxon>Ecdysozoa</taxon>
        <taxon>Arthropoda</taxon>
        <taxon>Hexapoda</taxon>
        <taxon>Insecta</taxon>
        <taxon>Pterygota</taxon>
        <taxon>Neoptera</taxon>
        <taxon>Paraneoptera</taxon>
        <taxon>Hemiptera</taxon>
        <taxon>Heteroptera</taxon>
        <taxon>Panheteroptera</taxon>
        <taxon>Cimicomorpha</taxon>
        <taxon>Miridae</taxon>
        <taxon>Mirini</taxon>
        <taxon>Apolygus</taxon>
    </lineage>
</organism>
<dbReference type="InterPro" id="IPR002557">
    <property type="entry name" value="Chitin-bd_dom"/>
</dbReference>
<evidence type="ECO:0000313" key="3">
    <source>
        <dbReference type="Proteomes" id="UP000466442"/>
    </source>
</evidence>
<name>A0A8S9Y177_APOLU</name>
<keyword evidence="3" id="KW-1185">Reference proteome</keyword>
<comment type="caution">
    <text evidence="2">The sequence shown here is derived from an EMBL/GenBank/DDBJ whole genome shotgun (WGS) entry which is preliminary data.</text>
</comment>
<dbReference type="PROSITE" id="PS50940">
    <property type="entry name" value="CHIT_BIND_II"/>
    <property type="match status" value="1"/>
</dbReference>
<dbReference type="GO" id="GO:0005576">
    <property type="term" value="C:extracellular region"/>
    <property type="evidence" value="ECO:0007669"/>
    <property type="project" value="InterPro"/>
</dbReference>
<dbReference type="AlphaFoldDB" id="A0A8S9Y177"/>
<feature type="domain" description="Chitin-binding type-2" evidence="1">
    <location>
        <begin position="1"/>
        <end position="47"/>
    </location>
</feature>
<dbReference type="Proteomes" id="UP000466442">
    <property type="component" value="Unassembled WGS sequence"/>
</dbReference>
<dbReference type="Pfam" id="PF01607">
    <property type="entry name" value="CBM_14"/>
    <property type="match status" value="1"/>
</dbReference>
<evidence type="ECO:0000259" key="1">
    <source>
        <dbReference type="PROSITE" id="PS50940"/>
    </source>
</evidence>
<evidence type="ECO:0000313" key="2">
    <source>
        <dbReference type="EMBL" id="KAF6215032.1"/>
    </source>
</evidence>
<sequence>MPVGDTTFEWFECLGGAVEAVESCPSGYLFNETHDRCVPAASAWCAKPKLGSSLVVKVTNPCNRRPDGYYPVRSTIHVKCINEKSLALQVFSGMVSTVLHKTISIVLRHMLQTNAWREKATLQMF</sequence>
<dbReference type="OrthoDB" id="6586850at2759"/>
<dbReference type="SUPFAM" id="SSF57625">
    <property type="entry name" value="Invertebrate chitin-binding proteins"/>
    <property type="match status" value="1"/>
</dbReference>
<dbReference type="InterPro" id="IPR036508">
    <property type="entry name" value="Chitin-bd_dom_sf"/>
</dbReference>
<accession>A0A8S9Y177</accession>
<dbReference type="GO" id="GO:0008061">
    <property type="term" value="F:chitin binding"/>
    <property type="evidence" value="ECO:0007669"/>
    <property type="project" value="InterPro"/>
</dbReference>
<reference evidence="2" key="1">
    <citation type="journal article" date="2021" name="Mol. Ecol. Resour.">
        <title>Apolygus lucorum genome provides insights into omnivorousness and mesophyll feeding.</title>
        <authorList>
            <person name="Liu Y."/>
            <person name="Liu H."/>
            <person name="Wang H."/>
            <person name="Huang T."/>
            <person name="Liu B."/>
            <person name="Yang B."/>
            <person name="Yin L."/>
            <person name="Li B."/>
            <person name="Zhang Y."/>
            <person name="Zhang S."/>
            <person name="Jiang F."/>
            <person name="Zhang X."/>
            <person name="Ren Y."/>
            <person name="Wang B."/>
            <person name="Wang S."/>
            <person name="Lu Y."/>
            <person name="Wu K."/>
            <person name="Fan W."/>
            <person name="Wang G."/>
        </authorList>
    </citation>
    <scope>NUCLEOTIDE SEQUENCE</scope>
    <source>
        <strain evidence="2">12Hb</strain>
    </source>
</reference>